<organism evidence="17 18">
    <name type="scientific">Agrilus planipennis</name>
    <name type="common">Emerald ash borer</name>
    <name type="synonym">Agrilus marcopoli</name>
    <dbReference type="NCBI Taxonomy" id="224129"/>
    <lineage>
        <taxon>Eukaryota</taxon>
        <taxon>Metazoa</taxon>
        <taxon>Ecdysozoa</taxon>
        <taxon>Arthropoda</taxon>
        <taxon>Hexapoda</taxon>
        <taxon>Insecta</taxon>
        <taxon>Pterygota</taxon>
        <taxon>Neoptera</taxon>
        <taxon>Endopterygota</taxon>
        <taxon>Coleoptera</taxon>
        <taxon>Polyphaga</taxon>
        <taxon>Elateriformia</taxon>
        <taxon>Buprestoidea</taxon>
        <taxon>Buprestidae</taxon>
        <taxon>Agrilinae</taxon>
        <taxon>Agrilus</taxon>
    </lineage>
</organism>
<evidence type="ECO:0000256" key="16">
    <source>
        <dbReference type="SAM" id="SignalP"/>
    </source>
</evidence>
<sequence length="526" mass="60637">MFSLTNLLSGLFLLFICHSIWNLVTLFRPPECKIGELCYSSYLNSKPSLNLLLFASDNTISSLTLVDNITNFDYDTPFERELQLALPTSTRQNGSLFMHVVLFPARITKKGLSLSEVTRFPDAVYYRKKVSEHVVPKDNAFNLLKDEGGKKSYKPVTHIQNKFAITICTDNFSVPNNHVPFEIAKHVNVNHRSQLLPILVEDFLQTKRTDLVEVKPDTESFKMTFAYSPSSFGKLRFLLQIEATLHQFLKLGFTQKDLDEVKGVFADTNLYLLCATMFVGSIHLLFDFLSFKNDVRFWKSKTSMAGLSTKAVLWRAFSQTIIFLFLLDQGTSLLVLIPSGIATVIEFWKLKKVFKATVIWENGLPKVHTNRMKLETAAEAKTREYDDQCMSMLSYVLYPLCLGAAIYSLIYQAHKSWYSWVINCLVNAVYAFGFLFMLPQLFINYRLKSVAALPWRAFMYRAFNTFIDDIFAFIITMPTAHRIACFRDDIVFIIYLYQRWLYPIDKTRTDDITSEDLPTETQKKLD</sequence>
<dbReference type="RefSeq" id="XP_025836733.1">
    <property type="nucleotide sequence ID" value="XM_025980948.1"/>
</dbReference>
<evidence type="ECO:0000256" key="5">
    <source>
        <dbReference type="ARBA" id="ARBA00023136"/>
    </source>
</evidence>
<evidence type="ECO:0000256" key="8">
    <source>
        <dbReference type="ARBA" id="ARBA00035895"/>
    </source>
</evidence>
<comment type="subcellular location">
    <subcellularLocation>
        <location evidence="1">Membrane</location>
        <topology evidence="1">Multi-pass membrane protein</topology>
    </subcellularLocation>
</comment>
<feature type="transmembrane region" description="Helical" evidence="15">
    <location>
        <begin position="417"/>
        <end position="438"/>
    </location>
</feature>
<comment type="catalytic activity">
    <reaction evidence="7">
        <text>a 1,2-diacyl-sn-glycero-3-phosphocholine(in) = a 1,2-diacyl-sn-glycero-3-phosphocholine(out)</text>
        <dbReference type="Rhea" id="RHEA:38571"/>
        <dbReference type="ChEBI" id="CHEBI:57643"/>
    </reaction>
</comment>
<name>A0A1W4XTG7_AGRPL</name>
<dbReference type="KEGG" id="apln:108744424"/>
<evidence type="ECO:0000256" key="6">
    <source>
        <dbReference type="ARBA" id="ARBA00024615"/>
    </source>
</evidence>
<dbReference type="Proteomes" id="UP000192223">
    <property type="component" value="Unplaced"/>
</dbReference>
<evidence type="ECO:0000256" key="14">
    <source>
        <dbReference type="ARBA" id="ARBA00093208"/>
    </source>
</evidence>
<dbReference type="PANTHER" id="PTHR21347">
    <property type="entry name" value="CLEFT LIP AND PALATE ASSOCIATED TRANSMEMBRANE PROTEIN-RELATED"/>
    <property type="match status" value="1"/>
</dbReference>
<evidence type="ECO:0000256" key="10">
    <source>
        <dbReference type="ARBA" id="ARBA00040905"/>
    </source>
</evidence>
<dbReference type="KEGG" id="apln:112906586"/>
<evidence type="ECO:0000256" key="4">
    <source>
        <dbReference type="ARBA" id="ARBA00022989"/>
    </source>
</evidence>
<reference evidence="18 19" key="1">
    <citation type="submission" date="2025-04" db="UniProtKB">
        <authorList>
            <consortium name="RefSeq"/>
        </authorList>
    </citation>
    <scope>IDENTIFICATION</scope>
    <source>
        <tissue evidence="18 19">Entire body</tissue>
    </source>
</reference>
<dbReference type="GO" id="GO:0012505">
    <property type="term" value="C:endomembrane system"/>
    <property type="evidence" value="ECO:0007669"/>
    <property type="project" value="TreeGrafter"/>
</dbReference>
<evidence type="ECO:0000313" key="19">
    <source>
        <dbReference type="RefSeq" id="XP_025836733.1"/>
    </source>
</evidence>
<feature type="transmembrane region" description="Helical" evidence="15">
    <location>
        <begin position="270"/>
        <end position="291"/>
    </location>
</feature>
<feature type="signal peptide" evidence="16">
    <location>
        <begin position="1"/>
        <end position="26"/>
    </location>
</feature>
<comment type="catalytic activity">
    <reaction evidence="14">
        <text>a 6-(alpha-D-glucosaminyl)-1-(1,2-diacyl-sn-glycero-3-phospho)-1D-myo-inositol(in) = a 6-(alpha-D-glucosaminyl)-1-(1,2-diacyl-sn-glycero-3-phospho)-1D-myo-inositol(out)</text>
        <dbReference type="Rhea" id="RHEA:71491"/>
        <dbReference type="ChEBI" id="CHEBI:57997"/>
    </reaction>
</comment>
<keyword evidence="16" id="KW-0732">Signal</keyword>
<dbReference type="InterPro" id="IPR008429">
    <property type="entry name" value="CLPTM1"/>
</dbReference>
<comment type="similarity">
    <text evidence="2">Belongs to the CLPTM1 family.</text>
</comment>
<comment type="function">
    <text evidence="13">Scramblase that mediates the translocation of glucosaminylphosphatidylinositol (alpha-D-GlcN-(1-6)-(1,2-diacyl-sn-glycero-3-phospho)-1D-myo-inositol, GlcN-PI) across the endoplasmic reticulum (ER) membrane, from the cytosolic leaflet to the luminal leaflet of the ER membrane, where it participates in the biosynthesis of glycosylphosphatidylinositol (GPI). GPI is a lipid glycoconjugate involved in post-translational modification of proteins. Can also translocate 1,2-diacyl-sn-glycero-3-phospho-(1D-myo-inositol) (phosphatidylinositol or PI), as well as several other phospholipids (1,2-diacyl-sn-glycero-3-phosphocholine, 1,2-diacyl-sn-glycero-3-phosphoethanolamine), and N-acetylglucosaminylphosphatidylinositol (GlcNAc-PI) in vitro.</text>
</comment>
<proteinExistence type="inferred from homology"/>
<gene>
    <name evidence="18" type="primary">LOC108744424</name>
    <name evidence="19" type="synonym">LOC112906586</name>
</gene>
<evidence type="ECO:0000256" key="2">
    <source>
        <dbReference type="ARBA" id="ARBA00009310"/>
    </source>
</evidence>
<feature type="transmembrane region" description="Helical" evidence="15">
    <location>
        <begin position="392"/>
        <end position="411"/>
    </location>
</feature>
<keyword evidence="4 15" id="KW-1133">Transmembrane helix</keyword>
<dbReference type="PANTHER" id="PTHR21347:SF0">
    <property type="entry name" value="LIPID SCRAMBLASE CLPTM1L"/>
    <property type="match status" value="1"/>
</dbReference>
<dbReference type="STRING" id="224129.A0A1W4XTG7"/>
<keyword evidence="5 15" id="KW-0472">Membrane</keyword>
<evidence type="ECO:0000256" key="9">
    <source>
        <dbReference type="ARBA" id="ARBA00036810"/>
    </source>
</evidence>
<evidence type="ECO:0000256" key="3">
    <source>
        <dbReference type="ARBA" id="ARBA00022692"/>
    </source>
</evidence>
<dbReference type="GO" id="GO:0016020">
    <property type="term" value="C:membrane"/>
    <property type="evidence" value="ECO:0007669"/>
    <property type="project" value="UniProtKB-SubCell"/>
</dbReference>
<accession>A0A1W4XTG7</accession>
<keyword evidence="3 15" id="KW-0812">Transmembrane</keyword>
<comment type="catalytic activity">
    <reaction evidence="8">
        <text>a 1,2-diacyl-sn-glycero-3-phospho-(1D-myo-inositol)(in) = a 1,2-diacyl-sn-glycero-3-phospho-(1D-myo-inositol)(out)</text>
        <dbReference type="Rhea" id="RHEA:38691"/>
        <dbReference type="ChEBI" id="CHEBI:57880"/>
    </reaction>
</comment>
<evidence type="ECO:0000256" key="7">
    <source>
        <dbReference type="ARBA" id="ARBA00024631"/>
    </source>
</evidence>
<evidence type="ECO:0000256" key="11">
    <source>
        <dbReference type="ARBA" id="ARBA00042320"/>
    </source>
</evidence>
<keyword evidence="17" id="KW-1185">Reference proteome</keyword>
<dbReference type="OrthoDB" id="378564at2759"/>
<dbReference type="GeneID" id="108744424"/>
<evidence type="ECO:0000256" key="12">
    <source>
        <dbReference type="ARBA" id="ARBA00043155"/>
    </source>
</evidence>
<feature type="chain" id="PRO_5044566966" description="Lipid scramblase CLPTM1L" evidence="16">
    <location>
        <begin position="27"/>
        <end position="526"/>
    </location>
</feature>
<evidence type="ECO:0000313" key="17">
    <source>
        <dbReference type="Proteomes" id="UP000192223"/>
    </source>
</evidence>
<comment type="catalytic activity">
    <reaction evidence="6">
        <text>a 1,2-diacyl-sn-glycero-3-phosphoethanolamine(in) = a 1,2-diacyl-sn-glycero-3-phosphoethanolamine(out)</text>
        <dbReference type="Rhea" id="RHEA:38895"/>
        <dbReference type="ChEBI" id="CHEBI:64612"/>
    </reaction>
</comment>
<evidence type="ECO:0000256" key="1">
    <source>
        <dbReference type="ARBA" id="ARBA00004141"/>
    </source>
</evidence>
<dbReference type="AlphaFoldDB" id="A0A1W4XTG7"/>
<dbReference type="Pfam" id="PF05602">
    <property type="entry name" value="CLPTM1"/>
    <property type="match status" value="1"/>
</dbReference>
<comment type="catalytic activity">
    <reaction evidence="9">
        <text>6-(alpha-D-glucosaminyl)-(1-octadecanoyl,2-(9Z)-octadecenoyl-sn-glycero-3-phospho)-1D-myo-inositol(in) = 6-(alpha-D-glucosaminyl)-(1-octadecanoyl,2-(9Z)-octadecenoyl-sn-glycero-3-phospho)-1D-myo-inositol(out)</text>
        <dbReference type="Rhea" id="RHEA:71495"/>
        <dbReference type="ChEBI" id="CHEBI:190691"/>
    </reaction>
</comment>
<evidence type="ECO:0000313" key="18">
    <source>
        <dbReference type="RefSeq" id="XP_018335720.1"/>
    </source>
</evidence>
<protein>
    <recommendedName>
        <fullName evidence="10">Lipid scramblase CLPTM1L</fullName>
    </recommendedName>
    <alternativeName>
        <fullName evidence="12">Cisplatin resistance-related protein 9</fullName>
    </alternativeName>
    <alternativeName>
        <fullName evidence="11">Cleft lip and palate transmembrane protein 1-like protein</fullName>
    </alternativeName>
</protein>
<evidence type="ECO:0000256" key="15">
    <source>
        <dbReference type="SAM" id="Phobius"/>
    </source>
</evidence>
<dbReference type="RefSeq" id="XP_018335720.1">
    <property type="nucleotide sequence ID" value="XM_018480218.1"/>
</dbReference>
<evidence type="ECO:0000256" key="13">
    <source>
        <dbReference type="ARBA" id="ARBA00045827"/>
    </source>
</evidence>